<dbReference type="KEGG" id="pfy:PFICI_12709"/>
<gene>
    <name evidence="2" type="ORF">PFICI_12709</name>
</gene>
<dbReference type="OrthoDB" id="2684236at2759"/>
<accession>W3WPF0</accession>
<dbReference type="GeneID" id="19277722"/>
<dbReference type="eggNOG" id="ENOG502RYJ5">
    <property type="taxonomic scope" value="Eukaryota"/>
</dbReference>
<reference evidence="3" key="1">
    <citation type="journal article" date="2015" name="BMC Genomics">
        <title>Genomic and transcriptomic analysis of the endophytic fungus Pestalotiopsis fici reveals its lifestyle and high potential for synthesis of natural products.</title>
        <authorList>
            <person name="Wang X."/>
            <person name="Zhang X."/>
            <person name="Liu L."/>
            <person name="Xiang M."/>
            <person name="Wang W."/>
            <person name="Sun X."/>
            <person name="Che Y."/>
            <person name="Guo L."/>
            <person name="Liu G."/>
            <person name="Guo L."/>
            <person name="Wang C."/>
            <person name="Yin W.B."/>
            <person name="Stadler M."/>
            <person name="Zhang X."/>
            <person name="Liu X."/>
        </authorList>
    </citation>
    <scope>NUCLEOTIDE SEQUENCE [LARGE SCALE GENOMIC DNA]</scope>
    <source>
        <strain evidence="3">W106-1 / CGMCC3.15140</strain>
    </source>
</reference>
<dbReference type="AlphaFoldDB" id="W3WPF0"/>
<feature type="region of interest" description="Disordered" evidence="1">
    <location>
        <begin position="585"/>
        <end position="615"/>
    </location>
</feature>
<proteinExistence type="predicted"/>
<dbReference type="InterPro" id="IPR009836">
    <property type="entry name" value="GRDP-like"/>
</dbReference>
<dbReference type="STRING" id="1229662.W3WPF0"/>
<evidence type="ECO:0000313" key="2">
    <source>
        <dbReference type="EMBL" id="ETS75765.1"/>
    </source>
</evidence>
<dbReference type="Proteomes" id="UP000030651">
    <property type="component" value="Unassembled WGS sequence"/>
</dbReference>
<dbReference type="InParanoid" id="W3WPF0"/>
<dbReference type="RefSeq" id="XP_007839481.1">
    <property type="nucleotide sequence ID" value="XM_007841290.1"/>
</dbReference>
<organism evidence="2 3">
    <name type="scientific">Pestalotiopsis fici (strain W106-1 / CGMCC3.15140)</name>
    <dbReference type="NCBI Taxonomy" id="1229662"/>
    <lineage>
        <taxon>Eukaryota</taxon>
        <taxon>Fungi</taxon>
        <taxon>Dikarya</taxon>
        <taxon>Ascomycota</taxon>
        <taxon>Pezizomycotina</taxon>
        <taxon>Sordariomycetes</taxon>
        <taxon>Xylariomycetidae</taxon>
        <taxon>Amphisphaeriales</taxon>
        <taxon>Sporocadaceae</taxon>
        <taxon>Pestalotiopsis</taxon>
    </lineage>
</organism>
<dbReference type="OMA" id="SMITHES"/>
<sequence>MNSESRADDVPPAYGIIEAPNIGESTGSQLHIDFTSLDLEASNKASFPTADACLIHLRLLYAIEILKTKIGHTNGLWDIWDQLRTDSTSDASNAHHSNGSITAKLCEKRWAIYVARAVDRYEAWWKSFVPDMLKEADMLEKGTDKTTKYEGFTVLEDAIEWTAEMIPPIDVLIVWHTHMLNPRLFLEDCLRHGYGTFWRAGIPWAIINNAINGATFEYNINQACEAQWTERTGRPWFNQEDSETKQLQCPSCSEGLNVAWTSCGQPQDSKRRQDLDLSGQGYGDGNFQTLCIKCNTTIDEDLLRVGKFREDVRNLVRNDWPMPGTILDGSGLGRRQTAESDQLFPNRLVRRGILVEVSNLMESSTKPTMMLVRNKIQEVTAHTQYRHSSDRLKKVDKGTEGVLGTLVPHRLSRSSRMQTRAMMSRYWENSSMFALDLRNAVMRQGVFVAKMFKIDWLHSPAARFTMEKALKKYERFFEIASTHPDQAVTPTLDVDLAWHTHQLSPQSYFKYAVSKTGVFTDHNDKIDEDKLAISFDWMGKVYQEKYGEVYSECNCWFCESLRYMHTSRSKLKRLFGHKQDKATEEWRDSGQDAGQHISSHHAVRTADERSSQNRTRRLLFHNNLNDIYEKVMKQAAKGPVSSPATSGTTHSNHIGLRGDDHSVHWGKRVALSGPWSSEAAAIFTEEMYASHPGVIHTYHGQPGACAAGTCGGSTGCGSGGIAMCGSGCTGMGSNYFGAGCQGIGGSSDNQ</sequence>
<name>W3WPF0_PESFW</name>
<keyword evidence="3" id="KW-1185">Reference proteome</keyword>
<evidence type="ECO:0008006" key="4">
    <source>
        <dbReference type="Google" id="ProtNLM"/>
    </source>
</evidence>
<dbReference type="HOGENOM" id="CLU_010103_3_1_1"/>
<dbReference type="Pfam" id="PF07173">
    <property type="entry name" value="GRDP-like"/>
    <property type="match status" value="2"/>
</dbReference>
<dbReference type="PANTHER" id="PTHR34365:SF7">
    <property type="entry name" value="GLYCINE-RICH DOMAIN-CONTAINING PROTEIN 1"/>
    <property type="match status" value="1"/>
</dbReference>
<dbReference type="EMBL" id="KI912118">
    <property type="protein sequence ID" value="ETS75765.1"/>
    <property type="molecule type" value="Genomic_DNA"/>
</dbReference>
<dbReference type="PANTHER" id="PTHR34365">
    <property type="entry name" value="ENOLASE (DUF1399)"/>
    <property type="match status" value="1"/>
</dbReference>
<evidence type="ECO:0000256" key="1">
    <source>
        <dbReference type="SAM" id="MobiDB-lite"/>
    </source>
</evidence>
<feature type="region of interest" description="Disordered" evidence="1">
    <location>
        <begin position="638"/>
        <end position="659"/>
    </location>
</feature>
<feature type="compositionally biased region" description="Polar residues" evidence="1">
    <location>
        <begin position="642"/>
        <end position="652"/>
    </location>
</feature>
<evidence type="ECO:0000313" key="3">
    <source>
        <dbReference type="Proteomes" id="UP000030651"/>
    </source>
</evidence>
<protein>
    <recommendedName>
        <fullName evidence="4">Alpha-ketoglutarate-dependent sulfonate dioxygenase</fullName>
    </recommendedName>
</protein>